<protein>
    <recommendedName>
        <fullName evidence="8">Endonuclease/exonuclease/phosphatase domain-containing protein</fullName>
    </recommendedName>
</protein>
<evidence type="ECO:0000256" key="3">
    <source>
        <dbReference type="ARBA" id="ARBA00022801"/>
    </source>
</evidence>
<dbReference type="GO" id="GO:0008081">
    <property type="term" value="F:phosphoric diester hydrolase activity"/>
    <property type="evidence" value="ECO:0007669"/>
    <property type="project" value="TreeGrafter"/>
</dbReference>
<feature type="site" description="Interaction with DNA substrate" evidence="7">
    <location>
        <position position="256"/>
    </location>
</feature>
<keyword evidence="6" id="KW-0464">Manganese</keyword>
<evidence type="ECO:0000256" key="5">
    <source>
        <dbReference type="PIRSR" id="PIRSR604808-1"/>
    </source>
</evidence>
<dbReference type="SUPFAM" id="SSF56219">
    <property type="entry name" value="DNase I-like"/>
    <property type="match status" value="1"/>
</dbReference>
<feature type="binding site" evidence="6">
    <location>
        <position position="255"/>
    </location>
    <ligand>
        <name>Mg(2+)</name>
        <dbReference type="ChEBI" id="CHEBI:18420"/>
        <label>1</label>
    </ligand>
</feature>
<keyword evidence="4 6" id="KW-0460">Magnesium</keyword>
<dbReference type="GO" id="GO:0046872">
    <property type="term" value="F:metal ion binding"/>
    <property type="evidence" value="ECO:0007669"/>
    <property type="project" value="UniProtKB-KW"/>
</dbReference>
<evidence type="ECO:0000256" key="4">
    <source>
        <dbReference type="ARBA" id="ARBA00022842"/>
    </source>
</evidence>
<evidence type="ECO:0000313" key="10">
    <source>
        <dbReference type="Proteomes" id="UP000015241"/>
    </source>
</evidence>
<dbReference type="AlphaFoldDB" id="S8E3E1"/>
<sequence>MSPERLRSSPRPLWIVVAGWRTLNINGRGNILTNNSKWSAINQTLRERKIGILAIQETHLSDSDVASIHSLFGRRMHLFNSPDPENPMTSRGVAIILNRELVDVSNVQVKAIIPGRALLITTNWHAGKSITILNVYAPNPVKENENFWKALEQELTASRRRKPDVILGDFNIVEEAIDRIPTKESTNAPLAALQSLLAKTSVHDGWRISNETEKAYTYPQKGGPHRSRLDRIYAVDDLLKRSLSWDIEVTGVATDHCLVTAQLTAAQSPKIGRGRWSMPLHLLLDQEFIKQITHLGSETLKRARACTREPTRTEDANPQLVLKQFKHQVREMAQKQQEGFRRERRGPD</sequence>
<dbReference type="Proteomes" id="UP000015241">
    <property type="component" value="Unassembled WGS sequence"/>
</dbReference>
<keyword evidence="3" id="KW-0378">Hydrolase</keyword>
<dbReference type="Gene3D" id="3.60.10.10">
    <property type="entry name" value="Endonuclease/exonuclease/phosphatase"/>
    <property type="match status" value="1"/>
</dbReference>
<dbReference type="InParanoid" id="S8E3E1"/>
<dbReference type="EMBL" id="KE504171">
    <property type="protein sequence ID" value="EPS97913.1"/>
    <property type="molecule type" value="Genomic_DNA"/>
</dbReference>
<feature type="binding site" evidence="6">
    <location>
        <position position="256"/>
    </location>
    <ligand>
        <name>Mg(2+)</name>
        <dbReference type="ChEBI" id="CHEBI:18420"/>
        <label>1</label>
    </ligand>
</feature>
<feature type="binding site" evidence="6">
    <location>
        <position position="26"/>
    </location>
    <ligand>
        <name>Mg(2+)</name>
        <dbReference type="ChEBI" id="CHEBI:18420"/>
        <label>1</label>
    </ligand>
</feature>
<dbReference type="OrthoDB" id="2743777at2759"/>
<evidence type="ECO:0000256" key="1">
    <source>
        <dbReference type="ARBA" id="ARBA00007092"/>
    </source>
</evidence>
<feature type="site" description="Transition state stabilizer" evidence="7">
    <location>
        <position position="171"/>
    </location>
</feature>
<dbReference type="HOGENOM" id="CLU_049840_0_0_1"/>
<reference evidence="9 10" key="1">
    <citation type="journal article" date="2012" name="Science">
        <title>The Paleozoic origin of enzymatic lignin decomposition reconstructed from 31 fungal genomes.</title>
        <authorList>
            <person name="Floudas D."/>
            <person name="Binder M."/>
            <person name="Riley R."/>
            <person name="Barry K."/>
            <person name="Blanchette R.A."/>
            <person name="Henrissat B."/>
            <person name="Martinez A.T."/>
            <person name="Otillar R."/>
            <person name="Spatafora J.W."/>
            <person name="Yadav J.S."/>
            <person name="Aerts A."/>
            <person name="Benoit I."/>
            <person name="Boyd A."/>
            <person name="Carlson A."/>
            <person name="Copeland A."/>
            <person name="Coutinho P.M."/>
            <person name="de Vries R.P."/>
            <person name="Ferreira P."/>
            <person name="Findley K."/>
            <person name="Foster B."/>
            <person name="Gaskell J."/>
            <person name="Glotzer D."/>
            <person name="Gorecki P."/>
            <person name="Heitman J."/>
            <person name="Hesse C."/>
            <person name="Hori C."/>
            <person name="Igarashi K."/>
            <person name="Jurgens J.A."/>
            <person name="Kallen N."/>
            <person name="Kersten P."/>
            <person name="Kohler A."/>
            <person name="Kuees U."/>
            <person name="Kumar T.K.A."/>
            <person name="Kuo A."/>
            <person name="LaButti K."/>
            <person name="Larrondo L.F."/>
            <person name="Lindquist E."/>
            <person name="Ling A."/>
            <person name="Lombard V."/>
            <person name="Lucas S."/>
            <person name="Lundell T."/>
            <person name="Martin R."/>
            <person name="McLaughlin D.J."/>
            <person name="Morgenstern I."/>
            <person name="Morin E."/>
            <person name="Murat C."/>
            <person name="Nagy L.G."/>
            <person name="Nolan M."/>
            <person name="Ohm R.A."/>
            <person name="Patyshakuliyeva A."/>
            <person name="Rokas A."/>
            <person name="Ruiz-Duenas F.J."/>
            <person name="Sabat G."/>
            <person name="Salamov A."/>
            <person name="Samejima M."/>
            <person name="Schmutz J."/>
            <person name="Slot J.C."/>
            <person name="St John F."/>
            <person name="Stenlid J."/>
            <person name="Sun H."/>
            <person name="Sun S."/>
            <person name="Syed K."/>
            <person name="Tsang A."/>
            <person name="Wiebenga A."/>
            <person name="Young D."/>
            <person name="Pisabarro A."/>
            <person name="Eastwood D.C."/>
            <person name="Martin F."/>
            <person name="Cullen D."/>
            <person name="Grigoriev I.V."/>
            <person name="Hibbett D.S."/>
        </authorList>
    </citation>
    <scope>NUCLEOTIDE SEQUENCE</scope>
    <source>
        <strain evidence="10">FP-58527</strain>
    </source>
</reference>
<organism evidence="9 10">
    <name type="scientific">Fomitopsis schrenkii</name>
    <name type="common">Brown rot fungus</name>
    <dbReference type="NCBI Taxonomy" id="2126942"/>
    <lineage>
        <taxon>Eukaryota</taxon>
        <taxon>Fungi</taxon>
        <taxon>Dikarya</taxon>
        <taxon>Basidiomycota</taxon>
        <taxon>Agaricomycotina</taxon>
        <taxon>Agaricomycetes</taxon>
        <taxon>Polyporales</taxon>
        <taxon>Fomitopsis</taxon>
    </lineage>
</organism>
<evidence type="ECO:0000256" key="6">
    <source>
        <dbReference type="PIRSR" id="PIRSR604808-2"/>
    </source>
</evidence>
<dbReference type="GO" id="GO:0003906">
    <property type="term" value="F:DNA-(apurinic or apyrimidinic site) endonuclease activity"/>
    <property type="evidence" value="ECO:0007669"/>
    <property type="project" value="TreeGrafter"/>
</dbReference>
<gene>
    <name evidence="9" type="ORF">FOMPIDRAFT_1031752</name>
</gene>
<feature type="active site" description="Proton donor/acceptor" evidence="5">
    <location>
        <position position="169"/>
    </location>
</feature>
<comment type="similarity">
    <text evidence="1">Belongs to the DNA repair enzymes AP/ExoA family.</text>
</comment>
<feature type="binding site" evidence="6">
    <location>
        <position position="169"/>
    </location>
    <ligand>
        <name>Mg(2+)</name>
        <dbReference type="ChEBI" id="CHEBI:18420"/>
        <label>1</label>
    </ligand>
</feature>
<dbReference type="PANTHER" id="PTHR22748">
    <property type="entry name" value="AP ENDONUCLEASE"/>
    <property type="match status" value="1"/>
</dbReference>
<dbReference type="eggNOG" id="ENOG502SMUP">
    <property type="taxonomic scope" value="Eukaryota"/>
</dbReference>
<feature type="binding site" evidence="6">
    <location>
        <position position="171"/>
    </location>
    <ligand>
        <name>Mg(2+)</name>
        <dbReference type="ChEBI" id="CHEBI:18420"/>
        <label>1</label>
    </ligand>
</feature>
<feature type="active site" evidence="5">
    <location>
        <position position="136"/>
    </location>
</feature>
<evidence type="ECO:0000313" key="9">
    <source>
        <dbReference type="EMBL" id="EPS97913.1"/>
    </source>
</evidence>
<feature type="site" description="Important for catalytic activity" evidence="7">
    <location>
        <position position="230"/>
    </location>
</feature>
<keyword evidence="2 6" id="KW-0479">Metal-binding</keyword>
<feature type="active site" description="Proton acceptor" evidence="5">
    <location>
        <position position="256"/>
    </location>
</feature>
<dbReference type="GO" id="GO:0006284">
    <property type="term" value="P:base-excision repair"/>
    <property type="evidence" value="ECO:0007669"/>
    <property type="project" value="TreeGrafter"/>
</dbReference>
<feature type="domain" description="Endonuclease/exonuclease/phosphatase" evidence="8">
    <location>
        <begin position="22"/>
        <end position="256"/>
    </location>
</feature>
<dbReference type="GO" id="GO:0008311">
    <property type="term" value="F:double-stranded DNA 3'-5' DNA exonuclease activity"/>
    <property type="evidence" value="ECO:0007669"/>
    <property type="project" value="TreeGrafter"/>
</dbReference>
<dbReference type="InterPro" id="IPR036691">
    <property type="entry name" value="Endo/exonu/phosph_ase_sf"/>
</dbReference>
<dbReference type="PANTHER" id="PTHR22748:SF6">
    <property type="entry name" value="DNA-(APURINIC OR APYRIMIDINIC SITE) ENDONUCLEASE"/>
    <property type="match status" value="1"/>
</dbReference>
<dbReference type="STRING" id="743788.S8E3E1"/>
<evidence type="ECO:0000256" key="2">
    <source>
        <dbReference type="ARBA" id="ARBA00022723"/>
    </source>
</evidence>
<feature type="binding site" evidence="6">
    <location>
        <position position="57"/>
    </location>
    <ligand>
        <name>Mg(2+)</name>
        <dbReference type="ChEBI" id="CHEBI:18420"/>
        <label>1</label>
    </ligand>
</feature>
<keyword evidence="10" id="KW-1185">Reference proteome</keyword>
<dbReference type="GO" id="GO:0005634">
    <property type="term" value="C:nucleus"/>
    <property type="evidence" value="ECO:0007669"/>
    <property type="project" value="TreeGrafter"/>
</dbReference>
<evidence type="ECO:0000256" key="7">
    <source>
        <dbReference type="PIRSR" id="PIRSR604808-3"/>
    </source>
</evidence>
<proteinExistence type="inferred from homology"/>
<dbReference type="InterPro" id="IPR005135">
    <property type="entry name" value="Endo/exonuclease/phosphatase"/>
</dbReference>
<name>S8E3E1_FOMSC</name>
<dbReference type="Pfam" id="PF03372">
    <property type="entry name" value="Exo_endo_phos"/>
    <property type="match status" value="1"/>
</dbReference>
<accession>S8E3E1</accession>
<evidence type="ECO:0000259" key="8">
    <source>
        <dbReference type="Pfam" id="PF03372"/>
    </source>
</evidence>
<dbReference type="InterPro" id="IPR004808">
    <property type="entry name" value="AP_endonuc_1"/>
</dbReference>
<comment type="cofactor">
    <cofactor evidence="6">
        <name>Mg(2+)</name>
        <dbReference type="ChEBI" id="CHEBI:18420"/>
    </cofactor>
    <cofactor evidence="6">
        <name>Mn(2+)</name>
        <dbReference type="ChEBI" id="CHEBI:29035"/>
    </cofactor>
    <text evidence="6">Probably binds two magnesium or manganese ions per subunit.</text>
</comment>
<dbReference type="CDD" id="cd09076">
    <property type="entry name" value="L1-EN"/>
    <property type="match status" value="1"/>
</dbReference>